<evidence type="ECO:0000313" key="7">
    <source>
        <dbReference type="Proteomes" id="UP000290283"/>
    </source>
</evidence>
<organism evidence="6 7">
    <name type="scientific">Flavobacterium amnicola</name>
    <dbReference type="NCBI Taxonomy" id="2506422"/>
    <lineage>
        <taxon>Bacteria</taxon>
        <taxon>Pseudomonadati</taxon>
        <taxon>Bacteroidota</taxon>
        <taxon>Flavobacteriia</taxon>
        <taxon>Flavobacteriales</taxon>
        <taxon>Flavobacteriaceae</taxon>
        <taxon>Flavobacterium</taxon>
    </lineage>
</organism>
<dbReference type="GO" id="GO:0000160">
    <property type="term" value="P:phosphorelay signal transduction system"/>
    <property type="evidence" value="ECO:0007669"/>
    <property type="project" value="InterPro"/>
</dbReference>
<comment type="caution">
    <text evidence="6">The sequence shown here is derived from an EMBL/GenBank/DDBJ whole genome shotgun (WGS) entry which is preliminary data.</text>
</comment>
<evidence type="ECO:0000256" key="2">
    <source>
        <dbReference type="ARBA" id="ARBA00023125"/>
    </source>
</evidence>
<dbReference type="PROSITE" id="PS50043">
    <property type="entry name" value="HTH_LUXR_2"/>
    <property type="match status" value="1"/>
</dbReference>
<dbReference type="GO" id="GO:0003677">
    <property type="term" value="F:DNA binding"/>
    <property type="evidence" value="ECO:0007669"/>
    <property type="project" value="UniProtKB-KW"/>
</dbReference>
<dbReference type="SUPFAM" id="SSF46894">
    <property type="entry name" value="C-terminal effector domain of the bipartite response regulators"/>
    <property type="match status" value="1"/>
</dbReference>
<dbReference type="SMART" id="SM00448">
    <property type="entry name" value="REC"/>
    <property type="match status" value="1"/>
</dbReference>
<dbReference type="InterPro" id="IPR001789">
    <property type="entry name" value="Sig_transdc_resp-reg_receiver"/>
</dbReference>
<dbReference type="InterPro" id="IPR036388">
    <property type="entry name" value="WH-like_DNA-bd_sf"/>
</dbReference>
<proteinExistence type="predicted"/>
<dbReference type="Gene3D" id="1.10.10.10">
    <property type="entry name" value="Winged helix-like DNA-binding domain superfamily/Winged helix DNA-binding domain"/>
    <property type="match status" value="1"/>
</dbReference>
<keyword evidence="2" id="KW-0238">DNA-binding</keyword>
<dbReference type="SUPFAM" id="SSF52172">
    <property type="entry name" value="CheY-like"/>
    <property type="match status" value="1"/>
</dbReference>
<dbReference type="PRINTS" id="PR00038">
    <property type="entry name" value="HTHLUXR"/>
</dbReference>
<protein>
    <submittedName>
        <fullName evidence="6">Response regulator transcription factor</fullName>
    </submittedName>
</protein>
<evidence type="ECO:0000259" key="5">
    <source>
        <dbReference type="PROSITE" id="PS50110"/>
    </source>
</evidence>
<keyword evidence="1 3" id="KW-0597">Phosphoprotein</keyword>
<dbReference type="GO" id="GO:0006355">
    <property type="term" value="P:regulation of DNA-templated transcription"/>
    <property type="evidence" value="ECO:0007669"/>
    <property type="project" value="InterPro"/>
</dbReference>
<dbReference type="Pfam" id="PF00072">
    <property type="entry name" value="Response_reg"/>
    <property type="match status" value="1"/>
</dbReference>
<dbReference type="AlphaFoldDB" id="A0A4Q1K5F3"/>
<dbReference type="PROSITE" id="PS50110">
    <property type="entry name" value="RESPONSE_REGULATORY"/>
    <property type="match status" value="1"/>
</dbReference>
<dbReference type="Gene3D" id="3.40.50.2300">
    <property type="match status" value="1"/>
</dbReference>
<name>A0A4Q1K5F3_9FLAO</name>
<feature type="domain" description="Response regulatory" evidence="5">
    <location>
        <begin position="5"/>
        <end position="120"/>
    </location>
</feature>
<sequence length="206" mass="23385">MKKISIGIFDDHPLVIEAIRSKFSNKDFIIEWEANSKRDLFTKLKSVQPEILILDIVADDVLGLEIFETILKDYPDSKIIAHSSLSSSILVENLLSIGIKGFVNKKQDINDLKEAVLTVANDKTYVSKNYTFLTSEYLINKTAILSEREIEIVNMIGNEFTSQQISEQLFLSVNTIESHRKRIFQKLNVKNVAGMIMEAGKLGYLK</sequence>
<dbReference type="InterPro" id="IPR058245">
    <property type="entry name" value="NreC/VraR/RcsB-like_REC"/>
</dbReference>
<dbReference type="SMART" id="SM00421">
    <property type="entry name" value="HTH_LUXR"/>
    <property type="match status" value="1"/>
</dbReference>
<evidence type="ECO:0000256" key="3">
    <source>
        <dbReference type="PROSITE-ProRule" id="PRU00169"/>
    </source>
</evidence>
<dbReference type="InterPro" id="IPR016032">
    <property type="entry name" value="Sig_transdc_resp-reg_C-effctor"/>
</dbReference>
<dbReference type="EMBL" id="SBKO01000001">
    <property type="protein sequence ID" value="RXR20585.1"/>
    <property type="molecule type" value="Genomic_DNA"/>
</dbReference>
<accession>A0A4Q1K5F3</accession>
<gene>
    <name evidence="6" type="ORF">EQG63_01235</name>
</gene>
<dbReference type="Pfam" id="PF00196">
    <property type="entry name" value="GerE"/>
    <property type="match status" value="1"/>
</dbReference>
<dbReference type="CDD" id="cd17535">
    <property type="entry name" value="REC_NarL-like"/>
    <property type="match status" value="1"/>
</dbReference>
<dbReference type="OrthoDB" id="9797341at2"/>
<reference evidence="7" key="1">
    <citation type="submission" date="2019-01" db="EMBL/GenBank/DDBJ databases">
        <title>Cytophagaceae bacterium strain CAR-16.</title>
        <authorList>
            <person name="Chen W.-M."/>
        </authorList>
    </citation>
    <scope>NUCLEOTIDE SEQUENCE [LARGE SCALE GENOMIC DNA]</scope>
    <source>
        <strain evidence="7">LLJ-11</strain>
    </source>
</reference>
<keyword evidence="7" id="KW-1185">Reference proteome</keyword>
<evidence type="ECO:0000259" key="4">
    <source>
        <dbReference type="PROSITE" id="PS50043"/>
    </source>
</evidence>
<dbReference type="InterPro" id="IPR051015">
    <property type="entry name" value="EvgA-like"/>
</dbReference>
<evidence type="ECO:0000313" key="6">
    <source>
        <dbReference type="EMBL" id="RXR20585.1"/>
    </source>
</evidence>
<dbReference type="PANTHER" id="PTHR45566">
    <property type="entry name" value="HTH-TYPE TRANSCRIPTIONAL REGULATOR YHJB-RELATED"/>
    <property type="match status" value="1"/>
</dbReference>
<dbReference type="PANTHER" id="PTHR45566:SF1">
    <property type="entry name" value="HTH-TYPE TRANSCRIPTIONAL REGULATOR YHJB-RELATED"/>
    <property type="match status" value="1"/>
</dbReference>
<dbReference type="RefSeq" id="WP_129433563.1">
    <property type="nucleotide sequence ID" value="NZ_SBKO01000001.1"/>
</dbReference>
<dbReference type="CDD" id="cd06170">
    <property type="entry name" value="LuxR_C_like"/>
    <property type="match status" value="1"/>
</dbReference>
<dbReference type="InterPro" id="IPR011006">
    <property type="entry name" value="CheY-like_superfamily"/>
</dbReference>
<feature type="modified residue" description="4-aspartylphosphate" evidence="3">
    <location>
        <position position="55"/>
    </location>
</feature>
<evidence type="ECO:0000256" key="1">
    <source>
        <dbReference type="ARBA" id="ARBA00022553"/>
    </source>
</evidence>
<dbReference type="InterPro" id="IPR000792">
    <property type="entry name" value="Tscrpt_reg_LuxR_C"/>
</dbReference>
<dbReference type="Proteomes" id="UP000290283">
    <property type="component" value="Unassembled WGS sequence"/>
</dbReference>
<feature type="domain" description="HTH luxR-type" evidence="4">
    <location>
        <begin position="138"/>
        <end position="203"/>
    </location>
</feature>